<keyword evidence="2 7" id="KW-0813">Transport</keyword>
<keyword evidence="10" id="KW-1185">Reference proteome</keyword>
<keyword evidence="6 7" id="KW-0472">Membrane</keyword>
<dbReference type="InterPro" id="IPR000515">
    <property type="entry name" value="MetI-like"/>
</dbReference>
<dbReference type="EMBL" id="JALJZU010000001">
    <property type="protein sequence ID" value="MCP2006778.1"/>
    <property type="molecule type" value="Genomic_DNA"/>
</dbReference>
<keyword evidence="5 7" id="KW-1133">Transmembrane helix</keyword>
<evidence type="ECO:0000256" key="3">
    <source>
        <dbReference type="ARBA" id="ARBA00022475"/>
    </source>
</evidence>
<evidence type="ECO:0000256" key="4">
    <source>
        <dbReference type="ARBA" id="ARBA00022692"/>
    </source>
</evidence>
<keyword evidence="4 7" id="KW-0812">Transmembrane</keyword>
<feature type="transmembrane region" description="Helical" evidence="7">
    <location>
        <begin position="118"/>
        <end position="138"/>
    </location>
</feature>
<evidence type="ECO:0000313" key="10">
    <source>
        <dbReference type="Proteomes" id="UP001162889"/>
    </source>
</evidence>
<feature type="transmembrane region" description="Helical" evidence="7">
    <location>
        <begin position="167"/>
        <end position="189"/>
    </location>
</feature>
<dbReference type="InterPro" id="IPR035906">
    <property type="entry name" value="MetI-like_sf"/>
</dbReference>
<evidence type="ECO:0000313" key="9">
    <source>
        <dbReference type="EMBL" id="MCP2006778.1"/>
    </source>
</evidence>
<dbReference type="Pfam" id="PF00528">
    <property type="entry name" value="BPD_transp_1"/>
    <property type="match status" value="1"/>
</dbReference>
<dbReference type="Gene3D" id="1.10.3720.10">
    <property type="entry name" value="MetI-like"/>
    <property type="match status" value="1"/>
</dbReference>
<dbReference type="CDD" id="cd06261">
    <property type="entry name" value="TM_PBP2"/>
    <property type="match status" value="1"/>
</dbReference>
<feature type="transmembrane region" description="Helical" evidence="7">
    <location>
        <begin position="21"/>
        <end position="43"/>
    </location>
</feature>
<evidence type="ECO:0000256" key="7">
    <source>
        <dbReference type="RuleBase" id="RU363032"/>
    </source>
</evidence>
<keyword evidence="9" id="KW-0762">Sugar transport</keyword>
<evidence type="ECO:0000256" key="2">
    <source>
        <dbReference type="ARBA" id="ARBA00022448"/>
    </source>
</evidence>
<sequence length="305" mass="33588">MMRDHLSSLAKPLRRSGATNWSGLLFVAPFVLCYLALLVWPLLSGIWLSLHAIDLLSNLGRMAGVLNFIDLLRDEMFIRSLRNTLLFAALCTPAMVITGLALALALNRPGRTTAILRGVFFGAGVLSVTIVTLIWRLVLMPDRGMLANVLHGAGLASVAPLQNEWLALPAVALATVWWGIGMPMMLFLASLQQIPHDVYEAAALDNTSRWRSFRHITLPAIRHSVILVAVTQMIAQMQVFGQVQLLTQGGPNNSTRSLVMFIFEAMFEQWQLGYAAAGAQALFLLMLAGMSLQGWLERRERKALA</sequence>
<dbReference type="PROSITE" id="PS50928">
    <property type="entry name" value="ABC_TM1"/>
    <property type="match status" value="1"/>
</dbReference>
<feature type="transmembrane region" description="Helical" evidence="7">
    <location>
        <begin position="216"/>
        <end position="235"/>
    </location>
</feature>
<protein>
    <submittedName>
        <fullName evidence="9">Multiple sugar transport system permease protein</fullName>
    </submittedName>
</protein>
<organism evidence="9 10">
    <name type="scientific">Duganella violaceipulchra</name>
    <dbReference type="NCBI Taxonomy" id="2849652"/>
    <lineage>
        <taxon>Bacteria</taxon>
        <taxon>Pseudomonadati</taxon>
        <taxon>Pseudomonadota</taxon>
        <taxon>Betaproteobacteria</taxon>
        <taxon>Burkholderiales</taxon>
        <taxon>Oxalobacteraceae</taxon>
        <taxon>Telluria group</taxon>
        <taxon>Duganella</taxon>
    </lineage>
</organism>
<gene>
    <name evidence="9" type="ORF">L1274_000466</name>
</gene>
<evidence type="ECO:0000259" key="8">
    <source>
        <dbReference type="PROSITE" id="PS50928"/>
    </source>
</evidence>
<dbReference type="RefSeq" id="WP_229224497.1">
    <property type="nucleotide sequence ID" value="NZ_JAHTGR010000001.1"/>
</dbReference>
<dbReference type="InterPro" id="IPR051393">
    <property type="entry name" value="ABC_transporter_permease"/>
</dbReference>
<dbReference type="PANTHER" id="PTHR30193:SF41">
    <property type="entry name" value="DIACETYLCHITOBIOSE UPTAKE SYSTEM PERMEASE PROTEIN NGCF"/>
    <property type="match status" value="1"/>
</dbReference>
<feature type="transmembrane region" description="Helical" evidence="7">
    <location>
        <begin position="84"/>
        <end position="106"/>
    </location>
</feature>
<proteinExistence type="inferred from homology"/>
<comment type="caution">
    <text evidence="9">The sequence shown here is derived from an EMBL/GenBank/DDBJ whole genome shotgun (WGS) entry which is preliminary data.</text>
</comment>
<dbReference type="PANTHER" id="PTHR30193">
    <property type="entry name" value="ABC TRANSPORTER PERMEASE PROTEIN"/>
    <property type="match status" value="1"/>
</dbReference>
<accession>A0ABT1GDI4</accession>
<dbReference type="SUPFAM" id="SSF161098">
    <property type="entry name" value="MetI-like"/>
    <property type="match status" value="1"/>
</dbReference>
<reference evidence="9" key="1">
    <citation type="submission" date="2022-03" db="EMBL/GenBank/DDBJ databases">
        <title>Genome Encyclopedia of Bacteria and Archaea VI: Functional Genomics of Type Strains.</title>
        <authorList>
            <person name="Whitman W."/>
        </authorList>
    </citation>
    <scope>NUCLEOTIDE SEQUENCE</scope>
    <source>
        <strain evidence="9">HSC-15S17</strain>
    </source>
</reference>
<feature type="domain" description="ABC transmembrane type-1" evidence="8">
    <location>
        <begin position="81"/>
        <end position="293"/>
    </location>
</feature>
<comment type="similarity">
    <text evidence="7">Belongs to the binding-protein-dependent transport system permease family.</text>
</comment>
<evidence type="ECO:0000256" key="5">
    <source>
        <dbReference type="ARBA" id="ARBA00022989"/>
    </source>
</evidence>
<dbReference type="Proteomes" id="UP001162889">
    <property type="component" value="Unassembled WGS sequence"/>
</dbReference>
<feature type="transmembrane region" description="Helical" evidence="7">
    <location>
        <begin position="272"/>
        <end position="292"/>
    </location>
</feature>
<name>A0ABT1GDI4_9BURK</name>
<evidence type="ECO:0000256" key="6">
    <source>
        <dbReference type="ARBA" id="ARBA00023136"/>
    </source>
</evidence>
<comment type="subcellular location">
    <subcellularLocation>
        <location evidence="1 7">Cell membrane</location>
        <topology evidence="1 7">Multi-pass membrane protein</topology>
    </subcellularLocation>
</comment>
<evidence type="ECO:0000256" key="1">
    <source>
        <dbReference type="ARBA" id="ARBA00004651"/>
    </source>
</evidence>
<keyword evidence="3" id="KW-1003">Cell membrane</keyword>